<comment type="similarity">
    <text evidence="1">Belongs to the Nudix hydrolase family.</text>
</comment>
<dbReference type="Pfam" id="PF00293">
    <property type="entry name" value="NUDIX"/>
    <property type="match status" value="1"/>
</dbReference>
<keyword evidence="4" id="KW-0378">Hydrolase</keyword>
<dbReference type="PANTHER" id="PTHR21340:SF0">
    <property type="entry name" value="BIS(5'-NUCLEOSYL)-TETRAPHOSPHATASE [ASYMMETRICAL]"/>
    <property type="match status" value="1"/>
</dbReference>
<evidence type="ECO:0000256" key="3">
    <source>
        <dbReference type="ARBA" id="ARBA00022741"/>
    </source>
</evidence>
<keyword evidence="3" id="KW-0547">Nucleotide-binding</keyword>
<evidence type="ECO:0000259" key="6">
    <source>
        <dbReference type="PROSITE" id="PS51462"/>
    </source>
</evidence>
<dbReference type="InterPro" id="IPR000086">
    <property type="entry name" value="NUDIX_hydrolase_dom"/>
</dbReference>
<dbReference type="EMBL" id="CAXLJM020000122">
    <property type="protein sequence ID" value="CAL8138090.1"/>
    <property type="molecule type" value="Genomic_DNA"/>
</dbReference>
<gene>
    <name evidence="7" type="ORF">ODALV1_LOCUS27213</name>
</gene>
<evidence type="ECO:0000313" key="8">
    <source>
        <dbReference type="Proteomes" id="UP001642540"/>
    </source>
</evidence>
<sequence>MSSPVRAAGLIVFRVLEKLQFEYLLLQTSYGENHWTPPKGHLDEGEDALTAAVRETEEEAGLPPSSYEILQGNTFPLTLEYPVKGKPKKVEYWVAKLKAPETPIKLSDEHINLAWVPLSKCKEMTHDNFHGLMEKVEQYLQANEK</sequence>
<dbReference type="InterPro" id="IPR003565">
    <property type="entry name" value="Tetra_PHTase"/>
</dbReference>
<protein>
    <recommendedName>
        <fullName evidence="2">Bis(5'-nucleosyl)-tetraphosphatase [asymmetrical]</fullName>
    </recommendedName>
    <alternativeName>
        <fullName evidence="5">Diadenosine 5',5'''-P1,P4-tetraphosphate asymmetrical hydrolase</fullName>
    </alternativeName>
</protein>
<evidence type="ECO:0000313" key="7">
    <source>
        <dbReference type="EMBL" id="CAL8138090.1"/>
    </source>
</evidence>
<evidence type="ECO:0000256" key="4">
    <source>
        <dbReference type="ARBA" id="ARBA00022801"/>
    </source>
</evidence>
<evidence type="ECO:0000256" key="2">
    <source>
        <dbReference type="ARBA" id="ARBA00018911"/>
    </source>
</evidence>
<comment type="caution">
    <text evidence="7">The sequence shown here is derived from an EMBL/GenBank/DDBJ whole genome shotgun (WGS) entry which is preliminary data.</text>
</comment>
<dbReference type="InterPro" id="IPR020084">
    <property type="entry name" value="NUDIX_hydrolase_CS"/>
</dbReference>
<accession>A0ABP1RXS7</accession>
<dbReference type="CDD" id="cd03428">
    <property type="entry name" value="NUDIX_Ap4A_Nudt2"/>
    <property type="match status" value="1"/>
</dbReference>
<evidence type="ECO:0000256" key="1">
    <source>
        <dbReference type="ARBA" id="ARBA00005582"/>
    </source>
</evidence>
<name>A0ABP1RXS7_9HEXA</name>
<dbReference type="InterPro" id="IPR051325">
    <property type="entry name" value="Nudix_hydrolase_domain"/>
</dbReference>
<reference evidence="7 8" key="1">
    <citation type="submission" date="2024-08" db="EMBL/GenBank/DDBJ databases">
        <authorList>
            <person name="Cucini C."/>
            <person name="Frati F."/>
        </authorList>
    </citation>
    <scope>NUCLEOTIDE SEQUENCE [LARGE SCALE GENOMIC DNA]</scope>
</reference>
<dbReference type="Gene3D" id="3.90.79.10">
    <property type="entry name" value="Nucleoside Triphosphate Pyrophosphohydrolase"/>
    <property type="match status" value="1"/>
</dbReference>
<dbReference type="SUPFAM" id="SSF55811">
    <property type="entry name" value="Nudix"/>
    <property type="match status" value="1"/>
</dbReference>
<dbReference type="PROSITE" id="PS00893">
    <property type="entry name" value="NUDIX_BOX"/>
    <property type="match status" value="1"/>
</dbReference>
<dbReference type="PROSITE" id="PS51462">
    <property type="entry name" value="NUDIX"/>
    <property type="match status" value="1"/>
</dbReference>
<organism evidence="7 8">
    <name type="scientific">Orchesella dallaii</name>
    <dbReference type="NCBI Taxonomy" id="48710"/>
    <lineage>
        <taxon>Eukaryota</taxon>
        <taxon>Metazoa</taxon>
        <taxon>Ecdysozoa</taxon>
        <taxon>Arthropoda</taxon>
        <taxon>Hexapoda</taxon>
        <taxon>Collembola</taxon>
        <taxon>Entomobryomorpha</taxon>
        <taxon>Entomobryoidea</taxon>
        <taxon>Orchesellidae</taxon>
        <taxon>Orchesellinae</taxon>
        <taxon>Orchesella</taxon>
    </lineage>
</organism>
<dbReference type="PRINTS" id="PR01405">
    <property type="entry name" value="TETRPHPHTASE"/>
</dbReference>
<feature type="domain" description="Nudix hydrolase" evidence="6">
    <location>
        <begin position="3"/>
        <end position="138"/>
    </location>
</feature>
<evidence type="ECO:0000256" key="5">
    <source>
        <dbReference type="ARBA" id="ARBA00032644"/>
    </source>
</evidence>
<dbReference type="PANTHER" id="PTHR21340">
    <property type="entry name" value="DIADENOSINE 5,5-P1,P4-TETRAPHOSPHATE PYROPHOSPHOHYDROLASE MUTT"/>
    <property type="match status" value="1"/>
</dbReference>
<dbReference type="InterPro" id="IPR015797">
    <property type="entry name" value="NUDIX_hydrolase-like_dom_sf"/>
</dbReference>
<dbReference type="Proteomes" id="UP001642540">
    <property type="component" value="Unassembled WGS sequence"/>
</dbReference>
<proteinExistence type="inferred from homology"/>
<keyword evidence="8" id="KW-1185">Reference proteome</keyword>